<evidence type="ECO:0000256" key="1">
    <source>
        <dbReference type="ARBA" id="ARBA00003822"/>
    </source>
</evidence>
<dbReference type="PATRIC" id="fig|1233171.3.peg.959"/>
<evidence type="ECO:0000256" key="3">
    <source>
        <dbReference type="ARBA" id="ARBA00013007"/>
    </source>
</evidence>
<dbReference type="EC" id="2.1.3.3" evidence="3 6"/>
<organism evidence="10 11">
    <name type="scientific">Paraclostridium bifermentans ATCC 638 = DSM 14991</name>
    <dbReference type="NCBI Taxonomy" id="1233171"/>
    <lineage>
        <taxon>Bacteria</taxon>
        <taxon>Bacillati</taxon>
        <taxon>Bacillota</taxon>
        <taxon>Clostridia</taxon>
        <taxon>Peptostreptococcales</taxon>
        <taxon>Peptostreptococcaceae</taxon>
        <taxon>Paraclostridium</taxon>
    </lineage>
</organism>
<evidence type="ECO:0000313" key="11">
    <source>
        <dbReference type="Proteomes" id="UP000015688"/>
    </source>
</evidence>
<dbReference type="GO" id="GO:0004585">
    <property type="term" value="F:ornithine carbamoyltransferase activity"/>
    <property type="evidence" value="ECO:0007669"/>
    <property type="project" value="UniProtKB-UniRule"/>
</dbReference>
<dbReference type="GO" id="GO:0016597">
    <property type="term" value="F:amino acid binding"/>
    <property type="evidence" value="ECO:0007669"/>
    <property type="project" value="InterPro"/>
</dbReference>
<sequence>MTIDLKGRSFLTLLDYTEEEIRYLLDLAKLYKIAKKLDRSHKKLDTKNIALIFEKDSIKTRCAFDVAAMDLGIGVTNIGANELQGDRSESIKDFARGFGKIYDGIAYYGGTQENLNELNEFAKIPIWNAMTIEYNPTQVLADLLTIEEKLGYLKGSNLTFVGDTKNSVVNSLMIACAKMGINFTICAPSDLHPDKSLVNECKNISEKNKSNISLTENFYEGTKDADIIYTSSWNSILESNNISKDNIDKLAIYKVSMEIINNCNKKVIFMHCLPAFHNLETKLGRNMNKDFGIKEMEVSDDVFESDLSVVFEQSENRMHTIKAIIAATLGAEYK</sequence>
<evidence type="ECO:0000259" key="8">
    <source>
        <dbReference type="Pfam" id="PF00185"/>
    </source>
</evidence>
<dbReference type="InterPro" id="IPR006132">
    <property type="entry name" value="Asp/Orn_carbamoyltranf_P-bd"/>
</dbReference>
<dbReference type="RefSeq" id="WP_021432275.1">
    <property type="nucleotide sequence ID" value="NZ_AVNC01000015.1"/>
</dbReference>
<dbReference type="AlphaFoldDB" id="T4VN98"/>
<protein>
    <recommendedName>
        <fullName evidence="3 6">Ornithine carbamoyltransferase</fullName>
        <ecNumber evidence="3 6">2.1.3.3</ecNumber>
    </recommendedName>
</protein>
<evidence type="ECO:0000256" key="6">
    <source>
        <dbReference type="NCBIfam" id="TIGR00658"/>
    </source>
</evidence>
<evidence type="ECO:0000259" key="9">
    <source>
        <dbReference type="Pfam" id="PF02729"/>
    </source>
</evidence>
<dbReference type="PRINTS" id="PR00100">
    <property type="entry name" value="AOTCASE"/>
</dbReference>
<dbReference type="GeneID" id="67471948"/>
<dbReference type="Pfam" id="PF00185">
    <property type="entry name" value="OTCace"/>
    <property type="match status" value="1"/>
</dbReference>
<gene>
    <name evidence="10" type="ORF">C672_1064</name>
</gene>
<dbReference type="InterPro" id="IPR036901">
    <property type="entry name" value="Asp/Orn_carbamoylTrfase_sf"/>
</dbReference>
<feature type="domain" description="Aspartate/ornithine carbamoyltransferase Asp/Orn-binding" evidence="8">
    <location>
        <begin position="154"/>
        <end position="327"/>
    </location>
</feature>
<proteinExistence type="inferred from homology"/>
<dbReference type="Pfam" id="PF02729">
    <property type="entry name" value="OTCace_N"/>
    <property type="match status" value="1"/>
</dbReference>
<comment type="catalytic activity">
    <reaction evidence="5">
        <text>carbamoyl phosphate + L-ornithine = L-citrulline + phosphate + H(+)</text>
        <dbReference type="Rhea" id="RHEA:19513"/>
        <dbReference type="ChEBI" id="CHEBI:15378"/>
        <dbReference type="ChEBI" id="CHEBI:43474"/>
        <dbReference type="ChEBI" id="CHEBI:46911"/>
        <dbReference type="ChEBI" id="CHEBI:57743"/>
        <dbReference type="ChEBI" id="CHEBI:58228"/>
        <dbReference type="EC" id="2.1.3.3"/>
    </reaction>
</comment>
<dbReference type="GO" id="GO:0019240">
    <property type="term" value="P:citrulline biosynthetic process"/>
    <property type="evidence" value="ECO:0007669"/>
    <property type="project" value="TreeGrafter"/>
</dbReference>
<comment type="similarity">
    <text evidence="2">Belongs to the aspartate/ornithine carbamoyltransferase superfamily. OTCase family.</text>
</comment>
<evidence type="ECO:0000256" key="4">
    <source>
        <dbReference type="ARBA" id="ARBA00022679"/>
    </source>
</evidence>
<dbReference type="PRINTS" id="PR00102">
    <property type="entry name" value="OTCASE"/>
</dbReference>
<dbReference type="EMBL" id="AVNC01000015">
    <property type="protein sequence ID" value="EQK42122.1"/>
    <property type="molecule type" value="Genomic_DNA"/>
</dbReference>
<dbReference type="NCBIfam" id="TIGR00658">
    <property type="entry name" value="orni_carb_tr"/>
    <property type="match status" value="1"/>
</dbReference>
<evidence type="ECO:0000313" key="10">
    <source>
        <dbReference type="EMBL" id="EQK42122.1"/>
    </source>
</evidence>
<dbReference type="SUPFAM" id="SSF53671">
    <property type="entry name" value="Aspartate/ornithine carbamoyltransferase"/>
    <property type="match status" value="1"/>
</dbReference>
<accession>T4VN98</accession>
<dbReference type="Gene3D" id="3.40.50.1370">
    <property type="entry name" value="Aspartate/ornithine carbamoyltransferase"/>
    <property type="match status" value="2"/>
</dbReference>
<comment type="caution">
    <text evidence="10">The sequence shown here is derived from an EMBL/GenBank/DDBJ whole genome shotgun (WGS) entry which is preliminary data.</text>
</comment>
<evidence type="ECO:0000256" key="2">
    <source>
        <dbReference type="ARBA" id="ARBA00007805"/>
    </source>
</evidence>
<comment type="function">
    <text evidence="1">Reversibly catalyzes the transfer of the carbamoyl group from carbamoyl phosphate (CP) to the N(epsilon) atom of ornithine (ORN) to produce L-citrulline.</text>
</comment>
<keyword evidence="4 7" id="KW-0808">Transferase</keyword>
<feature type="domain" description="Aspartate/ornithine carbamoyltransferase carbamoyl-P binding" evidence="9">
    <location>
        <begin position="8"/>
        <end position="148"/>
    </location>
</feature>
<evidence type="ECO:0000256" key="7">
    <source>
        <dbReference type="RuleBase" id="RU003634"/>
    </source>
</evidence>
<dbReference type="GO" id="GO:0042450">
    <property type="term" value="P:L-arginine biosynthetic process via ornithine"/>
    <property type="evidence" value="ECO:0007669"/>
    <property type="project" value="UniProtKB-UniRule"/>
</dbReference>
<dbReference type="InterPro" id="IPR006131">
    <property type="entry name" value="Asp_carbamoyltransf_Asp/Orn-bd"/>
</dbReference>
<reference evidence="10 11" key="1">
    <citation type="submission" date="2013-06" db="EMBL/GenBank/DDBJ databases">
        <authorList>
            <person name="Walk S."/>
            <person name="Aronoff D."/>
            <person name="Young V.Y."/>
            <person name="Marsh J."/>
            <person name="Harrison L."/>
            <person name="Daugherty S.C."/>
            <person name="Shefchek K.A."/>
            <person name="Hine E.E."/>
            <person name="Tallon L.J."/>
            <person name="Sadzewicz L.K."/>
            <person name="Rasko D.A."/>
        </authorList>
    </citation>
    <scope>NUCLEOTIDE SEQUENCE [LARGE SCALE GENOMIC DNA]</scope>
    <source>
        <strain evidence="10 11">ATCC 638</strain>
    </source>
</reference>
<name>T4VN98_PARBF</name>
<dbReference type="InterPro" id="IPR006130">
    <property type="entry name" value="Asp/Orn_carbamoylTrfase"/>
</dbReference>
<dbReference type="Proteomes" id="UP000015688">
    <property type="component" value="Unassembled WGS sequence"/>
</dbReference>
<evidence type="ECO:0000256" key="5">
    <source>
        <dbReference type="ARBA" id="ARBA00048772"/>
    </source>
</evidence>
<dbReference type="InterPro" id="IPR002292">
    <property type="entry name" value="Orn/put_carbamltrans"/>
</dbReference>
<dbReference type="PANTHER" id="PTHR45753:SF2">
    <property type="entry name" value="ORNITHINE CARBAMOYLTRANSFERASE"/>
    <property type="match status" value="1"/>
</dbReference>
<dbReference type="PANTHER" id="PTHR45753">
    <property type="entry name" value="ORNITHINE CARBAMOYLTRANSFERASE, MITOCHONDRIAL"/>
    <property type="match status" value="1"/>
</dbReference>